<reference evidence="2" key="2">
    <citation type="journal article" date="2021" name="Microbiome">
        <title>Successional dynamics and alternative stable states in a saline activated sludge microbial community over 9 years.</title>
        <authorList>
            <person name="Wang Y."/>
            <person name="Ye J."/>
            <person name="Ju F."/>
            <person name="Liu L."/>
            <person name="Boyd J.A."/>
            <person name="Deng Y."/>
            <person name="Parks D.H."/>
            <person name="Jiang X."/>
            <person name="Yin X."/>
            <person name="Woodcroft B.J."/>
            <person name="Tyson G.W."/>
            <person name="Hugenholtz P."/>
            <person name="Polz M.F."/>
            <person name="Zhang T."/>
        </authorList>
    </citation>
    <scope>NUCLEOTIDE SEQUENCE</scope>
    <source>
        <strain evidence="2">HKST-UBA02</strain>
    </source>
</reference>
<evidence type="ECO:0000256" key="1">
    <source>
        <dbReference type="SAM" id="MobiDB-lite"/>
    </source>
</evidence>
<dbReference type="Gene3D" id="1.10.1130.10">
    <property type="entry name" value="Flavocytochrome C3, Chain A"/>
    <property type="match status" value="1"/>
</dbReference>
<dbReference type="InterPro" id="IPR036280">
    <property type="entry name" value="Multihaem_cyt_sf"/>
</dbReference>
<protein>
    <recommendedName>
        <fullName evidence="4">Cytochrome c-552/4 domain-containing protein</fullName>
    </recommendedName>
</protein>
<accession>A0A956NAD1</accession>
<feature type="region of interest" description="Disordered" evidence="1">
    <location>
        <begin position="1"/>
        <end position="31"/>
    </location>
</feature>
<dbReference type="InterPro" id="IPR013783">
    <property type="entry name" value="Ig-like_fold"/>
</dbReference>
<proteinExistence type="predicted"/>
<dbReference type="EMBL" id="JAGQHS010000018">
    <property type="protein sequence ID" value="MCA9755248.1"/>
    <property type="molecule type" value="Genomic_DNA"/>
</dbReference>
<gene>
    <name evidence="2" type="ORF">KDA27_05555</name>
</gene>
<feature type="compositionally biased region" description="Polar residues" evidence="1">
    <location>
        <begin position="1"/>
        <end position="14"/>
    </location>
</feature>
<dbReference type="Proteomes" id="UP000739538">
    <property type="component" value="Unassembled WGS sequence"/>
</dbReference>
<reference evidence="2" key="1">
    <citation type="submission" date="2020-04" db="EMBL/GenBank/DDBJ databases">
        <authorList>
            <person name="Zhang T."/>
        </authorList>
    </citation>
    <scope>NUCLEOTIDE SEQUENCE</scope>
    <source>
        <strain evidence="2">HKST-UBA02</strain>
    </source>
</reference>
<dbReference type="AlphaFoldDB" id="A0A956NAD1"/>
<evidence type="ECO:0000313" key="3">
    <source>
        <dbReference type="Proteomes" id="UP000739538"/>
    </source>
</evidence>
<evidence type="ECO:0008006" key="4">
    <source>
        <dbReference type="Google" id="ProtNLM"/>
    </source>
</evidence>
<organism evidence="2 3">
    <name type="scientific">Eiseniibacteriota bacterium</name>
    <dbReference type="NCBI Taxonomy" id="2212470"/>
    <lineage>
        <taxon>Bacteria</taxon>
        <taxon>Candidatus Eiseniibacteriota</taxon>
    </lineage>
</organism>
<dbReference type="Gene3D" id="2.60.40.4070">
    <property type="match status" value="1"/>
</dbReference>
<comment type="caution">
    <text evidence="2">The sequence shown here is derived from an EMBL/GenBank/DDBJ whole genome shotgun (WGS) entry which is preliminary data.</text>
</comment>
<evidence type="ECO:0000313" key="2">
    <source>
        <dbReference type="EMBL" id="MCA9755248.1"/>
    </source>
</evidence>
<name>A0A956NAD1_UNCEI</name>
<sequence length="800" mass="86575">MSDSLKPQGDNSLPCSLPAGRTSPGAPSSLLPRRRAARVLTSTCLVGLGLATAGTATAVPPTIDLLSPVGGEVWTGGTDAMVEWSATDTDGTVTEIQIEYRDAESADWKMVVRGLPNTGQWLWPVHNTPTSEARIRVVAIDNTAMSSDDISDATFSILQTPGGFVPTTLRDFELPGSQPFAISRSLDSSSLCQICHGGYEPEVEPAATYFGSMMHHAARDPLFHACLAIAEQDAPSSGDMCIRCHTPGGWLDGRSQPTDGSRLTQADRDGVACDFCHKMVDPIYEDGISPVEDAYVLQQLDAVPTSFETGQYVVDPSSWRRGPFDAPDAMHPWLQSPFHQDGDMCGTCHSVSNPAFTRVSGQDYAPNALDTPIANLNDALPLERTYHEWKFSDYNTPTGVYAPEFAGNKPGGYVATCEDCHMRDASGHGCNSEFAPLRPDVPIHDLTGGNTFVPLLVLDLYPGEVDETAIMAGIDRARYMLQNAAELEVVVTADADSFLAAVTVTNQTGHKLPTGYPEGRRMWINVQAFDQGGAKIYESAAYDSSTAVLTEDEHATVYEAKMGISPGLAAAIGQTAGESFHFVLNDSTYKDNRIPPRGFTNANYDTFGGLPVEDGVAQRYPDGQYWDTRGYPLPAETDHVIATLYYQTMSKEYADFLRDENTTNDAGDILHALWSTYGKSRPEAMVSDTVSVNVTGIEDISTDEGPAGAALLAFSTGPLPFQDELSIRFRLDRPTPVRLEVFDLQGRRIYAEDQVHLSVGAHTLRWAGIDQGGNDAGSGVFWLRVKAGDVSETARVVRVR</sequence>
<dbReference type="Gene3D" id="2.60.40.10">
    <property type="entry name" value="Immunoglobulins"/>
    <property type="match status" value="1"/>
</dbReference>
<dbReference type="SUPFAM" id="SSF48695">
    <property type="entry name" value="Multiheme cytochromes"/>
    <property type="match status" value="1"/>
</dbReference>